<keyword evidence="5" id="KW-0378">Hydrolase</keyword>
<dbReference type="GO" id="GO:0004630">
    <property type="term" value="F:phospholipase D activity"/>
    <property type="evidence" value="ECO:0007669"/>
    <property type="project" value="UniProtKB-EC"/>
</dbReference>
<dbReference type="PROSITE" id="PS50035">
    <property type="entry name" value="PLD"/>
    <property type="match status" value="1"/>
</dbReference>
<dbReference type="PANTHER" id="PTHR18896:SF60">
    <property type="entry name" value="PHOSPHOLIPASE D"/>
    <property type="match status" value="1"/>
</dbReference>
<dbReference type="GO" id="GO:0005886">
    <property type="term" value="C:plasma membrane"/>
    <property type="evidence" value="ECO:0007669"/>
    <property type="project" value="TreeGrafter"/>
</dbReference>
<evidence type="ECO:0000259" key="9">
    <source>
        <dbReference type="PROSITE" id="PS50035"/>
    </source>
</evidence>
<dbReference type="AlphaFoldDB" id="A0A1D1YBW3"/>
<reference evidence="10" key="1">
    <citation type="submission" date="2015-07" db="EMBL/GenBank/DDBJ databases">
        <title>Transcriptome Assembly of Anthurium amnicola.</title>
        <authorList>
            <person name="Suzuki J."/>
        </authorList>
    </citation>
    <scope>NUCLEOTIDE SEQUENCE</scope>
</reference>
<sequence length="259" mass="29747">MELALKICSKIRAKERFAVYIVIPMWPEGVPTSSSVQEILFWQGQTIEMMYKIVARELKSQKMNQHPQEYLNFYCLGKREPEETSQPKNQDSETSAVILSRKNRRFMIYVHAKGMIVDDEYVIVGSANINQRSLDGSRDTEIAMGAYQPHHTWAVKNRHPHGQVYGYRMSLWAEHLGNVEGCFEEPHMLKCVERVNERAKENWLSFTAEAMIPTEGHLLRYPINVDADGNVNRRDQEQFPDVGGMVLGAETTLPDALTM</sequence>
<keyword evidence="7" id="KW-0442">Lipid degradation</keyword>
<dbReference type="GO" id="GO:0009395">
    <property type="term" value="P:phospholipid catabolic process"/>
    <property type="evidence" value="ECO:0007669"/>
    <property type="project" value="TreeGrafter"/>
</dbReference>
<name>A0A1D1YBW3_9ARAE</name>
<gene>
    <name evidence="10" type="primary">PLDDELTA_23</name>
    <name evidence="10" type="ORF">g.86939</name>
</gene>
<dbReference type="EMBL" id="GDJX01015809">
    <property type="protein sequence ID" value="JAT52127.1"/>
    <property type="molecule type" value="Transcribed_RNA"/>
</dbReference>
<evidence type="ECO:0000256" key="3">
    <source>
        <dbReference type="ARBA" id="ARBA00022723"/>
    </source>
</evidence>
<keyword evidence="4" id="KW-0677">Repeat</keyword>
<dbReference type="InterPro" id="IPR001736">
    <property type="entry name" value="PLipase_D/transphosphatidylase"/>
</dbReference>
<evidence type="ECO:0000256" key="2">
    <source>
        <dbReference type="ARBA" id="ARBA00012027"/>
    </source>
</evidence>
<dbReference type="PANTHER" id="PTHR18896">
    <property type="entry name" value="PHOSPHOLIPASE D"/>
    <property type="match status" value="1"/>
</dbReference>
<dbReference type="SUPFAM" id="SSF56024">
    <property type="entry name" value="Phospholipase D/nuclease"/>
    <property type="match status" value="1"/>
</dbReference>
<dbReference type="SMART" id="SM00155">
    <property type="entry name" value="PLDc"/>
    <property type="match status" value="1"/>
</dbReference>
<dbReference type="Pfam" id="PF00614">
    <property type="entry name" value="PLDc"/>
    <property type="match status" value="1"/>
</dbReference>
<dbReference type="EC" id="3.1.4.4" evidence="2"/>
<keyword evidence="6" id="KW-0106">Calcium</keyword>
<dbReference type="InterPro" id="IPR024632">
    <property type="entry name" value="PLipase_D_C"/>
</dbReference>
<dbReference type="GO" id="GO:0046872">
    <property type="term" value="F:metal ion binding"/>
    <property type="evidence" value="ECO:0007669"/>
    <property type="project" value="UniProtKB-KW"/>
</dbReference>
<feature type="domain" description="PLD phosphodiesterase" evidence="9">
    <location>
        <begin position="106"/>
        <end position="133"/>
    </location>
</feature>
<comment type="catalytic activity">
    <reaction evidence="1">
        <text>a 1,2-diacyl-sn-glycero-3-phosphocholine + H2O = a 1,2-diacyl-sn-glycero-3-phosphate + choline + H(+)</text>
        <dbReference type="Rhea" id="RHEA:14445"/>
        <dbReference type="ChEBI" id="CHEBI:15354"/>
        <dbReference type="ChEBI" id="CHEBI:15377"/>
        <dbReference type="ChEBI" id="CHEBI:15378"/>
        <dbReference type="ChEBI" id="CHEBI:57643"/>
        <dbReference type="ChEBI" id="CHEBI:58608"/>
        <dbReference type="EC" id="3.1.4.4"/>
    </reaction>
</comment>
<dbReference type="Gene3D" id="3.30.870.10">
    <property type="entry name" value="Endonuclease Chain A"/>
    <property type="match status" value="1"/>
</dbReference>
<accession>A0A1D1YBW3</accession>
<evidence type="ECO:0000313" key="10">
    <source>
        <dbReference type="EMBL" id="JAT52127.1"/>
    </source>
</evidence>
<dbReference type="Pfam" id="PF12357">
    <property type="entry name" value="PLD_C"/>
    <property type="match status" value="1"/>
</dbReference>
<keyword evidence="8" id="KW-0443">Lipid metabolism</keyword>
<evidence type="ECO:0000256" key="7">
    <source>
        <dbReference type="ARBA" id="ARBA00022963"/>
    </source>
</evidence>
<dbReference type="InterPro" id="IPR015679">
    <property type="entry name" value="PLipase_D_fam"/>
</dbReference>
<evidence type="ECO:0000256" key="6">
    <source>
        <dbReference type="ARBA" id="ARBA00022837"/>
    </source>
</evidence>
<proteinExistence type="predicted"/>
<evidence type="ECO:0000256" key="4">
    <source>
        <dbReference type="ARBA" id="ARBA00022737"/>
    </source>
</evidence>
<evidence type="ECO:0000256" key="5">
    <source>
        <dbReference type="ARBA" id="ARBA00022801"/>
    </source>
</evidence>
<organism evidence="10">
    <name type="scientific">Anthurium amnicola</name>
    <dbReference type="NCBI Taxonomy" id="1678845"/>
    <lineage>
        <taxon>Eukaryota</taxon>
        <taxon>Viridiplantae</taxon>
        <taxon>Streptophyta</taxon>
        <taxon>Embryophyta</taxon>
        <taxon>Tracheophyta</taxon>
        <taxon>Spermatophyta</taxon>
        <taxon>Magnoliopsida</taxon>
        <taxon>Liliopsida</taxon>
        <taxon>Araceae</taxon>
        <taxon>Pothoideae</taxon>
        <taxon>Potheae</taxon>
        <taxon>Anthurium</taxon>
    </lineage>
</organism>
<keyword evidence="3" id="KW-0479">Metal-binding</keyword>
<evidence type="ECO:0000256" key="1">
    <source>
        <dbReference type="ARBA" id="ARBA00000798"/>
    </source>
</evidence>
<evidence type="ECO:0000256" key="8">
    <source>
        <dbReference type="ARBA" id="ARBA00023098"/>
    </source>
</evidence>
<protein>
    <recommendedName>
        <fullName evidence="2">phospholipase D</fullName>
        <ecNumber evidence="2">3.1.4.4</ecNumber>
    </recommendedName>
</protein>